<keyword evidence="1" id="KW-0285">Flavoprotein</keyword>
<evidence type="ECO:0000256" key="1">
    <source>
        <dbReference type="ARBA" id="ARBA00022630"/>
    </source>
</evidence>
<dbReference type="GO" id="GO:0046306">
    <property type="term" value="P:alkanesulfonate catabolic process"/>
    <property type="evidence" value="ECO:0007669"/>
    <property type="project" value="InterPro"/>
</dbReference>
<protein>
    <submittedName>
        <fullName evidence="5">FMN reductase (NADPH)</fullName>
    </submittedName>
</protein>
<dbReference type="Proteomes" id="UP000216207">
    <property type="component" value="Unassembled WGS sequence"/>
</dbReference>
<evidence type="ECO:0000256" key="2">
    <source>
        <dbReference type="ARBA" id="ARBA00022643"/>
    </source>
</evidence>
<dbReference type="Pfam" id="PF03358">
    <property type="entry name" value="FMN_red"/>
    <property type="match status" value="1"/>
</dbReference>
<dbReference type="OMA" id="THEWIRE"/>
<feature type="domain" description="NADPH-dependent FMN reductase-like" evidence="4">
    <location>
        <begin position="3"/>
        <end position="143"/>
    </location>
</feature>
<dbReference type="EMBL" id="NPCC01000015">
    <property type="protein sequence ID" value="PAE88510.1"/>
    <property type="molecule type" value="Genomic_DNA"/>
</dbReference>
<dbReference type="InterPro" id="IPR020048">
    <property type="entry name" value="NADPH-dep_FMN_reduc_SsuE"/>
</dbReference>
<sequence>MTTVLFLSGSPSFSSKTDKLLRQIEEAFQNKGANTFFYSVTDVPPADLVFAHFNSQAVASIIKKVEVADVIVIGSPIYKASVTGVLKSLIDLFPERSFAGKTILPIATGGTLAHYLALDYSFTPVLQTLGATTILKSIFILDTHLKRTEIGVEIVSKEGKERIDKAIEHLLNKVWASSYES</sequence>
<dbReference type="InterPro" id="IPR029039">
    <property type="entry name" value="Flavoprotein-like_sf"/>
</dbReference>
<dbReference type="AlphaFoldDB" id="A0A268NZN2"/>
<dbReference type="NCBIfam" id="TIGR03567">
    <property type="entry name" value="FMN_reduc_SsuE"/>
    <property type="match status" value="1"/>
</dbReference>
<keyword evidence="3" id="KW-0560">Oxidoreductase</keyword>
<evidence type="ECO:0000313" key="5">
    <source>
        <dbReference type="EMBL" id="PAE88510.1"/>
    </source>
</evidence>
<organism evidence="5 6">
    <name type="scientific">Shouchella clausii</name>
    <name type="common">Alkalihalobacillus clausii</name>
    <dbReference type="NCBI Taxonomy" id="79880"/>
    <lineage>
        <taxon>Bacteria</taxon>
        <taxon>Bacillati</taxon>
        <taxon>Bacillota</taxon>
        <taxon>Bacilli</taxon>
        <taxon>Bacillales</taxon>
        <taxon>Bacillaceae</taxon>
        <taxon>Shouchella</taxon>
    </lineage>
</organism>
<dbReference type="PANTHER" id="PTHR43408:SF1">
    <property type="entry name" value="FMN REDUCTASE (NADPH)"/>
    <property type="match status" value="1"/>
</dbReference>
<dbReference type="InterPro" id="IPR051814">
    <property type="entry name" value="NAD(P)H-dep_FMN_reductase"/>
</dbReference>
<dbReference type="RefSeq" id="WP_011245454.1">
    <property type="nucleotide sequence ID" value="NZ_BOQQ01000007.1"/>
</dbReference>
<reference evidence="5 6" key="1">
    <citation type="submission" date="2017-07" db="EMBL/GenBank/DDBJ databases">
        <title>Isolation and whole genome analysis of endospore-forming bacteria from heroin.</title>
        <authorList>
            <person name="Kalinowski J."/>
            <person name="Ahrens B."/>
            <person name="Al-Dilaimi A."/>
            <person name="Winkler A."/>
            <person name="Wibberg D."/>
            <person name="Schleenbecker U."/>
            <person name="Ruckert C."/>
            <person name="Wolfel R."/>
            <person name="Grass G."/>
        </authorList>
    </citation>
    <scope>NUCLEOTIDE SEQUENCE [LARGE SCALE GENOMIC DNA]</scope>
    <source>
        <strain evidence="5 6">7539</strain>
    </source>
</reference>
<gene>
    <name evidence="5" type="primary">ssuE</name>
    <name evidence="5" type="ORF">CHH72_12785</name>
</gene>
<evidence type="ECO:0000256" key="3">
    <source>
        <dbReference type="ARBA" id="ARBA00023002"/>
    </source>
</evidence>
<name>A0A268NZN2_SHOCL</name>
<accession>A0A268NZN2</accession>
<evidence type="ECO:0000313" key="6">
    <source>
        <dbReference type="Proteomes" id="UP000216207"/>
    </source>
</evidence>
<keyword evidence="2" id="KW-0288">FMN</keyword>
<dbReference type="PANTHER" id="PTHR43408">
    <property type="entry name" value="FMN REDUCTASE (NADPH)"/>
    <property type="match status" value="1"/>
</dbReference>
<dbReference type="GO" id="GO:0008752">
    <property type="term" value="F:FMN reductase [NAD(P)H] activity"/>
    <property type="evidence" value="ECO:0007669"/>
    <property type="project" value="InterPro"/>
</dbReference>
<proteinExistence type="predicted"/>
<evidence type="ECO:0000259" key="4">
    <source>
        <dbReference type="Pfam" id="PF03358"/>
    </source>
</evidence>
<dbReference type="SUPFAM" id="SSF52218">
    <property type="entry name" value="Flavoproteins"/>
    <property type="match status" value="1"/>
</dbReference>
<dbReference type="Gene3D" id="3.40.50.360">
    <property type="match status" value="1"/>
</dbReference>
<comment type="caution">
    <text evidence="5">The sequence shown here is derived from an EMBL/GenBank/DDBJ whole genome shotgun (WGS) entry which is preliminary data.</text>
</comment>
<dbReference type="InterPro" id="IPR005025">
    <property type="entry name" value="FMN_Rdtase-like_dom"/>
</dbReference>